<reference evidence="1 2" key="1">
    <citation type="journal article" date="2019" name="ACS Chem. Biol.">
        <title>Identification and Mobilization of a Cryptic Antibiotic Biosynthesis Gene Locus from a Human-Pathogenic Nocardia Isolate.</title>
        <authorList>
            <person name="Herisse M."/>
            <person name="Ishida K."/>
            <person name="Porter J.L."/>
            <person name="Howden B."/>
            <person name="Hertweck C."/>
            <person name="Stinear T.P."/>
            <person name="Pidot S.J."/>
        </authorList>
    </citation>
    <scope>NUCLEOTIDE SEQUENCE [LARGE SCALE GENOMIC DNA]</scope>
    <source>
        <strain evidence="1 2">AUSMDU00012715</strain>
    </source>
</reference>
<evidence type="ECO:0000313" key="1">
    <source>
        <dbReference type="EMBL" id="QIS21100.1"/>
    </source>
</evidence>
<dbReference type="AlphaFoldDB" id="A0A6G9Z6M3"/>
<evidence type="ECO:0000313" key="2">
    <source>
        <dbReference type="Proteomes" id="UP000500953"/>
    </source>
</evidence>
<gene>
    <name evidence="1" type="ORF">F6W96_25050</name>
</gene>
<organism evidence="1 2">
    <name type="scientific">Nocardia terpenica</name>
    <dbReference type="NCBI Taxonomy" id="455432"/>
    <lineage>
        <taxon>Bacteria</taxon>
        <taxon>Bacillati</taxon>
        <taxon>Actinomycetota</taxon>
        <taxon>Actinomycetes</taxon>
        <taxon>Mycobacteriales</taxon>
        <taxon>Nocardiaceae</taxon>
        <taxon>Nocardia</taxon>
    </lineage>
</organism>
<protein>
    <submittedName>
        <fullName evidence="1">Uncharacterized protein</fullName>
    </submittedName>
</protein>
<dbReference type="EMBL" id="CP046173">
    <property type="protein sequence ID" value="QIS21100.1"/>
    <property type="molecule type" value="Genomic_DNA"/>
</dbReference>
<dbReference type="Proteomes" id="UP000500953">
    <property type="component" value="Chromosome"/>
</dbReference>
<dbReference type="RefSeq" id="WP_167488406.1">
    <property type="nucleotide sequence ID" value="NZ_CP046173.1"/>
</dbReference>
<name>A0A6G9Z6M3_9NOCA</name>
<proteinExistence type="predicted"/>
<accession>A0A6G9Z6M3</accession>
<sequence length="112" mass="11896">MTTSAVVFLFMIGIGAAVIGAVHAHIAGHLPGAHACSTRTSVSVAQLQQRLAADSRRAPVDHAAPLLPFTMPQAHRAMLVHLDCDFRRCPHKAAAWDVVQPSIQSAVPGMTR</sequence>